<proteinExistence type="predicted"/>
<feature type="transmembrane region" description="Helical" evidence="1">
    <location>
        <begin position="112"/>
        <end position="138"/>
    </location>
</feature>
<dbReference type="EMBL" id="JALBUR010000003">
    <property type="protein sequence ID" value="MDX8418957.1"/>
    <property type="molecule type" value="Genomic_DNA"/>
</dbReference>
<comment type="caution">
    <text evidence="2">The sequence shown here is derived from an EMBL/GenBank/DDBJ whole genome shotgun (WGS) entry which is preliminary data.</text>
</comment>
<keyword evidence="3" id="KW-1185">Reference proteome</keyword>
<keyword evidence="1" id="KW-0472">Membrane</keyword>
<organism evidence="2 3">
    <name type="scientific">Grylomicrobium aquisgranensis</name>
    <dbReference type="NCBI Taxonomy" id="2926318"/>
    <lineage>
        <taxon>Bacteria</taxon>
        <taxon>Bacillati</taxon>
        <taxon>Bacillota</taxon>
        <taxon>Erysipelotrichia</taxon>
        <taxon>Erysipelotrichales</taxon>
        <taxon>Erysipelotrichaceae</taxon>
        <taxon>Grylomicrobium</taxon>
    </lineage>
</organism>
<keyword evidence="1" id="KW-0812">Transmembrane</keyword>
<accession>A0AB35U3T1</accession>
<feature type="transmembrane region" description="Helical" evidence="1">
    <location>
        <begin position="206"/>
        <end position="227"/>
    </location>
</feature>
<feature type="transmembrane region" description="Helical" evidence="1">
    <location>
        <begin position="247"/>
        <end position="269"/>
    </location>
</feature>
<evidence type="ECO:0000313" key="2">
    <source>
        <dbReference type="EMBL" id="MDX8418957.1"/>
    </source>
</evidence>
<dbReference type="Proteomes" id="UP001286174">
    <property type="component" value="Unassembled WGS sequence"/>
</dbReference>
<protein>
    <submittedName>
        <fullName evidence="2">DUF2705 family protein</fullName>
    </submittedName>
</protein>
<keyword evidence="1" id="KW-1133">Transmembrane helix</keyword>
<feature type="transmembrane region" description="Helical" evidence="1">
    <location>
        <begin position="21"/>
        <end position="42"/>
    </location>
</feature>
<dbReference type="RefSeq" id="WP_135358304.1">
    <property type="nucleotide sequence ID" value="NZ_JALBUR010000003.1"/>
</dbReference>
<dbReference type="AlphaFoldDB" id="A0AB35U3T1"/>
<reference evidence="2 3" key="1">
    <citation type="submission" date="2022-03" db="EMBL/GenBank/DDBJ databases">
        <title>Novel taxa within the pig intestine.</title>
        <authorList>
            <person name="Wylensek D."/>
            <person name="Bishof K."/>
            <person name="Afrizal A."/>
            <person name="Clavel T."/>
        </authorList>
    </citation>
    <scope>NUCLEOTIDE SEQUENCE [LARGE SCALE GENOMIC DNA]</scope>
    <source>
        <strain evidence="2 3">CLA-KB-P133</strain>
    </source>
</reference>
<feature type="transmembrane region" description="Helical" evidence="1">
    <location>
        <begin position="74"/>
        <end position="91"/>
    </location>
</feature>
<evidence type="ECO:0000256" key="1">
    <source>
        <dbReference type="SAM" id="Phobius"/>
    </source>
</evidence>
<name>A0AB35U3T1_9FIRM</name>
<feature type="transmembrane region" description="Helical" evidence="1">
    <location>
        <begin position="178"/>
        <end position="199"/>
    </location>
</feature>
<evidence type="ECO:0000313" key="3">
    <source>
        <dbReference type="Proteomes" id="UP001286174"/>
    </source>
</evidence>
<gene>
    <name evidence="2" type="ORF">MOZ60_02485</name>
</gene>
<sequence length="282" mass="31833">MKFCRLLRYEFTEQIIKNRRYLIVPLFTWFYCLQISGLFYNINPDLHASIGDYLLYIFSGTDPFVKSGQFEYPFFWMALLIISFFVITGFVQKDLHGYGAQMLIRSSTRKKWWASKCVSCILMSAVFVALVILSTAIFCLCSNGRISFILSSEIIEAAANGTYSAAQNNLNLDARTTAALLLSIPITIIGAMNMIQLFFSLLIGTIGSFILVNAYMTMVLFVVSPVILPGYLMLNHSSVFIVDGLNYRLGIISGLLLIIAAWLLGNMIFQKADIIEREKFDD</sequence>